<gene>
    <name evidence="3" type="ORF">LSCM1_04528</name>
</gene>
<feature type="region of interest" description="Disordered" evidence="2">
    <location>
        <begin position="1"/>
        <end position="20"/>
    </location>
</feature>
<dbReference type="AlphaFoldDB" id="A0A836HBY0"/>
<evidence type="ECO:0000256" key="2">
    <source>
        <dbReference type="SAM" id="MobiDB-lite"/>
    </source>
</evidence>
<dbReference type="KEGG" id="lmat:92514544"/>
<feature type="compositionally biased region" description="Polar residues" evidence="2">
    <location>
        <begin position="447"/>
        <end position="458"/>
    </location>
</feature>
<proteinExistence type="predicted"/>
<protein>
    <submittedName>
        <fullName evidence="3">Uncharacterized protein</fullName>
    </submittedName>
</protein>
<reference evidence="4" key="2">
    <citation type="journal article" date="2021" name="Sci. Data">
        <title>Chromosome-scale genome sequencing, assembly and annotation of six genomes from subfamily Leishmaniinae.</title>
        <authorList>
            <person name="Almutairi H."/>
            <person name="Urbaniak M.D."/>
            <person name="Bates M.D."/>
            <person name="Jariyapan N."/>
            <person name="Kwakye-Nuako G."/>
            <person name="Thomaz Soccol V."/>
            <person name="Al-Salem W.S."/>
            <person name="Dillon R.J."/>
            <person name="Bates P.A."/>
            <person name="Gatherer D."/>
        </authorList>
    </citation>
    <scope>NUCLEOTIDE SEQUENCE [LARGE SCALE GENOMIC DNA]</scope>
</reference>
<accession>A0A836HBY0</accession>
<name>A0A836HBY0_9TRYP</name>
<feature type="compositionally biased region" description="Polar residues" evidence="2">
    <location>
        <begin position="412"/>
        <end position="426"/>
    </location>
</feature>
<dbReference type="PANTHER" id="PTHR37028:SF9">
    <property type="entry name" value="NUCLEAR PROTEIN MDM1"/>
    <property type="match status" value="1"/>
</dbReference>
<comment type="caution">
    <text evidence="3">The sequence shown here is derived from an EMBL/GenBank/DDBJ whole genome shotgun (WGS) entry which is preliminary data.</text>
</comment>
<dbReference type="GeneID" id="92514544"/>
<evidence type="ECO:0000256" key="1">
    <source>
        <dbReference type="SAM" id="Coils"/>
    </source>
</evidence>
<dbReference type="PANTHER" id="PTHR37028">
    <property type="entry name" value="UNNAMED PRODUCT-RELATED"/>
    <property type="match status" value="1"/>
</dbReference>
<dbReference type="EMBL" id="JAFEUZ010000029">
    <property type="protein sequence ID" value="KAG5473893.1"/>
    <property type="molecule type" value="Genomic_DNA"/>
</dbReference>
<feature type="compositionally biased region" description="Basic and acidic residues" evidence="2">
    <location>
        <begin position="643"/>
        <end position="652"/>
    </location>
</feature>
<keyword evidence="4" id="KW-1185">Reference proteome</keyword>
<feature type="region of interest" description="Disordered" evidence="2">
    <location>
        <begin position="412"/>
        <end position="469"/>
    </location>
</feature>
<sequence length="671" mass="73697">MAGSASFQAKDRAAGADITLPSCSPFQERVNALLSVSVPRCLQDTSHGNSPSQAVHMSVGEGTGLGVAAKLSDHDEQSTQRDTATSDMRALPIYEALLLKGRQMQERRELLRQQAIEDEMRELRPVTLYGLAPRSARRLLTEGQRIEVRLLQRAKEKQALEEKAAQMRAEREAEELASIASFHPQISAHAMATKSRFKEPPPDRGAWRERRSAELAHLSVNAGAEVLDRVQDAPSINARSAKLAARKKAREGLNGLPVSEVLLVGEHRRRLAQWQVSEAEREAQARASPAITRHAASLQRIGSVGDRLHAGSYKAAIRHLQREVAWNESHTPFRPLVTALAAATAPRYHRESDPGAHSRILQGSRSFLHQHSAKQHSFEPSINPVSSAIARRLPETTMERLCRPSAVHSLSSYTDPASFTDASGVSPSAPPDACSQTPRGLRRAPSGRQQHSAVSNAPPSTPGALPSSVLASLDAYERRRQRRLEALRKELAEHEQRECTFQPQINVRSVPLMASSTSTSCQRGPSAVAKRSGEWQQQRERHLETMQRWYAEQAAADAESIEAPFRGGARAAATASLPLSHSIYGGDGTPWGVEEYLSRQQLARTRRQKEQETLGRQSLSFDGCIHASLSSATPPARAHVASVRHERDDSTHGRTSSPIRSLRLPVPESQQ</sequence>
<feature type="coiled-coil region" evidence="1">
    <location>
        <begin position="150"/>
        <end position="177"/>
    </location>
</feature>
<keyword evidence="1" id="KW-0175">Coiled coil</keyword>
<evidence type="ECO:0000313" key="3">
    <source>
        <dbReference type="EMBL" id="KAG5473893.1"/>
    </source>
</evidence>
<feature type="region of interest" description="Disordered" evidence="2">
    <location>
        <begin position="631"/>
        <end position="671"/>
    </location>
</feature>
<organism evidence="3 4">
    <name type="scientific">Leishmania martiniquensis</name>
    <dbReference type="NCBI Taxonomy" id="1580590"/>
    <lineage>
        <taxon>Eukaryota</taxon>
        <taxon>Discoba</taxon>
        <taxon>Euglenozoa</taxon>
        <taxon>Kinetoplastea</taxon>
        <taxon>Metakinetoplastina</taxon>
        <taxon>Trypanosomatida</taxon>
        <taxon>Trypanosomatidae</taxon>
        <taxon>Leishmaniinae</taxon>
        <taxon>Leishmania</taxon>
    </lineage>
</organism>
<reference evidence="4" key="1">
    <citation type="journal article" date="2021" name="Microbiol. Resour. Announc.">
        <title>LGAAP: Leishmaniinae Genome Assembly and Annotation Pipeline.</title>
        <authorList>
            <person name="Almutairi H."/>
            <person name="Urbaniak M.D."/>
            <person name="Bates M.D."/>
            <person name="Jariyapan N."/>
            <person name="Kwakye-Nuako G."/>
            <person name="Thomaz-Soccol V."/>
            <person name="Al-Salem W.S."/>
            <person name="Dillon R.J."/>
            <person name="Bates P.A."/>
            <person name="Gatherer D."/>
        </authorList>
    </citation>
    <scope>NUCLEOTIDE SEQUENCE [LARGE SCALE GENOMIC DNA]</scope>
</reference>
<dbReference type="Proteomes" id="UP000673552">
    <property type="component" value="Unassembled WGS sequence"/>
</dbReference>
<dbReference type="RefSeq" id="XP_067177127.1">
    <property type="nucleotide sequence ID" value="XM_067322032.1"/>
</dbReference>
<evidence type="ECO:0000313" key="4">
    <source>
        <dbReference type="Proteomes" id="UP000673552"/>
    </source>
</evidence>
<dbReference type="OrthoDB" id="267457at2759"/>
<feature type="region of interest" description="Disordered" evidence="2">
    <location>
        <begin position="516"/>
        <end position="537"/>
    </location>
</feature>